<protein>
    <submittedName>
        <fullName evidence="7">Sigma-70 family RNA polymerase sigma factor</fullName>
    </submittedName>
</protein>
<dbReference type="InterPro" id="IPR007627">
    <property type="entry name" value="RNA_pol_sigma70_r2"/>
</dbReference>
<evidence type="ECO:0000256" key="1">
    <source>
        <dbReference type="ARBA" id="ARBA00010641"/>
    </source>
</evidence>
<feature type="domain" description="RNA polymerase sigma-70 region 2" evidence="6">
    <location>
        <begin position="14"/>
        <end position="80"/>
    </location>
</feature>
<reference evidence="8" key="1">
    <citation type="journal article" date="2019" name="Int. J. Syst. Evol. Microbiol.">
        <title>The Global Catalogue of Microorganisms (GCM) 10K type strain sequencing project: providing services to taxonomists for standard genome sequencing and annotation.</title>
        <authorList>
            <consortium name="The Broad Institute Genomics Platform"/>
            <consortium name="The Broad Institute Genome Sequencing Center for Infectious Disease"/>
            <person name="Wu L."/>
            <person name="Ma J."/>
        </authorList>
    </citation>
    <scope>NUCLEOTIDE SEQUENCE [LARGE SCALE GENOMIC DNA]</scope>
    <source>
        <strain evidence="8">CCUG 54822</strain>
    </source>
</reference>
<dbReference type="InterPro" id="IPR036388">
    <property type="entry name" value="WH-like_DNA-bd_sf"/>
</dbReference>
<dbReference type="SUPFAM" id="SSF88946">
    <property type="entry name" value="Sigma2 domain of RNA polymerase sigma factors"/>
    <property type="match status" value="1"/>
</dbReference>
<dbReference type="Pfam" id="PF04542">
    <property type="entry name" value="Sigma70_r2"/>
    <property type="match status" value="1"/>
</dbReference>
<proteinExistence type="inferred from homology"/>
<keyword evidence="4" id="KW-0238">DNA-binding</keyword>
<name>A0ABW3ZVY5_9BACI</name>
<dbReference type="PANTHER" id="PTHR43133:SF8">
    <property type="entry name" value="RNA POLYMERASE SIGMA FACTOR HI_1459-RELATED"/>
    <property type="match status" value="1"/>
</dbReference>
<dbReference type="EMBL" id="JBHTNH010000026">
    <property type="protein sequence ID" value="MFD1362394.1"/>
    <property type="molecule type" value="Genomic_DNA"/>
</dbReference>
<dbReference type="InterPro" id="IPR013324">
    <property type="entry name" value="RNA_pol_sigma_r3/r4-like"/>
</dbReference>
<dbReference type="RefSeq" id="WP_382400902.1">
    <property type="nucleotide sequence ID" value="NZ_JBHTNH010000026.1"/>
</dbReference>
<evidence type="ECO:0000256" key="4">
    <source>
        <dbReference type="ARBA" id="ARBA00023125"/>
    </source>
</evidence>
<dbReference type="InterPro" id="IPR014284">
    <property type="entry name" value="RNA_pol_sigma-70_dom"/>
</dbReference>
<dbReference type="SUPFAM" id="SSF88659">
    <property type="entry name" value="Sigma3 and sigma4 domains of RNA polymerase sigma factors"/>
    <property type="match status" value="1"/>
</dbReference>
<evidence type="ECO:0000313" key="8">
    <source>
        <dbReference type="Proteomes" id="UP001597178"/>
    </source>
</evidence>
<sequence length="188" mass="22591">MEGKQKRFTFEEIFKQNELRIHYHIHRLNIRDPHHEYYQEGLVAMWNAYEKYEPDKGPLATYFNYTIRNRLIDLMRKQNREHEKDAIYLQEQSTRMKDGNYYRRHGTAYPVMQVADTPFPYEGIDSAALWKTIKDELTENQWKWVTYHVVEGLTITAIAEQEDTSREAVKSWGKGAKRKLRRITDEGM</sequence>
<dbReference type="InterPro" id="IPR013325">
    <property type="entry name" value="RNA_pol_sigma_r2"/>
</dbReference>
<dbReference type="NCBIfam" id="TIGR02937">
    <property type="entry name" value="sigma70-ECF"/>
    <property type="match status" value="1"/>
</dbReference>
<evidence type="ECO:0000256" key="3">
    <source>
        <dbReference type="ARBA" id="ARBA00023082"/>
    </source>
</evidence>
<evidence type="ECO:0000259" key="6">
    <source>
        <dbReference type="Pfam" id="PF04542"/>
    </source>
</evidence>
<gene>
    <name evidence="7" type="ORF">ACFQ4A_12075</name>
</gene>
<dbReference type="InterPro" id="IPR039425">
    <property type="entry name" value="RNA_pol_sigma-70-like"/>
</dbReference>
<dbReference type="Proteomes" id="UP001597178">
    <property type="component" value="Unassembled WGS sequence"/>
</dbReference>
<organism evidence="7 8">
    <name type="scientific">Lentibacillus salinarum</name>
    <dbReference type="NCBI Taxonomy" id="446820"/>
    <lineage>
        <taxon>Bacteria</taxon>
        <taxon>Bacillati</taxon>
        <taxon>Bacillota</taxon>
        <taxon>Bacilli</taxon>
        <taxon>Bacillales</taxon>
        <taxon>Bacillaceae</taxon>
        <taxon>Lentibacillus</taxon>
    </lineage>
</organism>
<keyword evidence="2" id="KW-0805">Transcription regulation</keyword>
<keyword evidence="5" id="KW-0804">Transcription</keyword>
<dbReference type="Gene3D" id="1.10.10.10">
    <property type="entry name" value="Winged helix-like DNA-binding domain superfamily/Winged helix DNA-binding domain"/>
    <property type="match status" value="1"/>
</dbReference>
<keyword evidence="3" id="KW-0731">Sigma factor</keyword>
<comment type="similarity">
    <text evidence="1">Belongs to the sigma-70 factor family. ECF subfamily.</text>
</comment>
<evidence type="ECO:0000256" key="5">
    <source>
        <dbReference type="ARBA" id="ARBA00023163"/>
    </source>
</evidence>
<dbReference type="Gene3D" id="1.10.1740.10">
    <property type="match status" value="1"/>
</dbReference>
<accession>A0ABW3ZVY5</accession>
<comment type="caution">
    <text evidence="7">The sequence shown here is derived from an EMBL/GenBank/DDBJ whole genome shotgun (WGS) entry which is preliminary data.</text>
</comment>
<keyword evidence="8" id="KW-1185">Reference proteome</keyword>
<evidence type="ECO:0000256" key="2">
    <source>
        <dbReference type="ARBA" id="ARBA00023015"/>
    </source>
</evidence>
<evidence type="ECO:0000313" key="7">
    <source>
        <dbReference type="EMBL" id="MFD1362394.1"/>
    </source>
</evidence>
<dbReference type="PANTHER" id="PTHR43133">
    <property type="entry name" value="RNA POLYMERASE ECF-TYPE SIGMA FACTO"/>
    <property type="match status" value="1"/>
</dbReference>